<dbReference type="AlphaFoldDB" id="A0A4C1V3A1"/>
<reference evidence="1 2" key="1">
    <citation type="journal article" date="2019" name="Commun. Biol.">
        <title>The bagworm genome reveals a unique fibroin gene that provides high tensile strength.</title>
        <authorList>
            <person name="Kono N."/>
            <person name="Nakamura H."/>
            <person name="Ohtoshi R."/>
            <person name="Tomita M."/>
            <person name="Numata K."/>
            <person name="Arakawa K."/>
        </authorList>
    </citation>
    <scope>NUCLEOTIDE SEQUENCE [LARGE SCALE GENOMIC DNA]</scope>
</reference>
<gene>
    <name evidence="1" type="ORF">EVAR_82859_1</name>
</gene>
<organism evidence="1 2">
    <name type="scientific">Eumeta variegata</name>
    <name type="common">Bagworm moth</name>
    <name type="synonym">Eumeta japonica</name>
    <dbReference type="NCBI Taxonomy" id="151549"/>
    <lineage>
        <taxon>Eukaryota</taxon>
        <taxon>Metazoa</taxon>
        <taxon>Ecdysozoa</taxon>
        <taxon>Arthropoda</taxon>
        <taxon>Hexapoda</taxon>
        <taxon>Insecta</taxon>
        <taxon>Pterygota</taxon>
        <taxon>Neoptera</taxon>
        <taxon>Endopterygota</taxon>
        <taxon>Lepidoptera</taxon>
        <taxon>Glossata</taxon>
        <taxon>Ditrysia</taxon>
        <taxon>Tineoidea</taxon>
        <taxon>Psychidae</taxon>
        <taxon>Oiketicinae</taxon>
        <taxon>Eumeta</taxon>
    </lineage>
</organism>
<comment type="caution">
    <text evidence="1">The sequence shown here is derived from an EMBL/GenBank/DDBJ whole genome shotgun (WGS) entry which is preliminary data.</text>
</comment>
<protein>
    <submittedName>
        <fullName evidence="1">Uncharacterized protein</fullName>
    </submittedName>
</protein>
<evidence type="ECO:0000313" key="1">
    <source>
        <dbReference type="EMBL" id="GBP33020.1"/>
    </source>
</evidence>
<accession>A0A4C1V3A1</accession>
<proteinExistence type="predicted"/>
<sequence>MATPTAHVRPRPVSDVRAAPSCATSPYRTELAFRLHLLTTYIYPTSMICLIETDKSSSRKSAFQRTHRRKSEAIIQDSILSALSRGRYLDANKSGRLRILAVRRILLSADDRWRRWPRLDESTSPCGKRKLPENVFVSRFKSTLG</sequence>
<evidence type="ECO:0000313" key="2">
    <source>
        <dbReference type="Proteomes" id="UP000299102"/>
    </source>
</evidence>
<dbReference type="EMBL" id="BGZK01000268">
    <property type="protein sequence ID" value="GBP33020.1"/>
    <property type="molecule type" value="Genomic_DNA"/>
</dbReference>
<dbReference type="Proteomes" id="UP000299102">
    <property type="component" value="Unassembled WGS sequence"/>
</dbReference>
<name>A0A4C1V3A1_EUMVA</name>
<keyword evidence="2" id="KW-1185">Reference proteome</keyword>